<accession>A0A3B0S6C8</accession>
<name>A0A3B0S6C8_9ZZZZ</name>
<organism evidence="7">
    <name type="scientific">hydrothermal vent metagenome</name>
    <dbReference type="NCBI Taxonomy" id="652676"/>
    <lineage>
        <taxon>unclassified sequences</taxon>
        <taxon>metagenomes</taxon>
        <taxon>ecological metagenomes</taxon>
    </lineage>
</organism>
<feature type="transmembrane region" description="Helical" evidence="6">
    <location>
        <begin position="39"/>
        <end position="61"/>
    </location>
</feature>
<comment type="subcellular location">
    <subcellularLocation>
        <location evidence="1">Cell membrane</location>
        <topology evidence="1">Multi-pass membrane protein</topology>
    </subcellularLocation>
</comment>
<evidence type="ECO:0000256" key="2">
    <source>
        <dbReference type="ARBA" id="ARBA00022475"/>
    </source>
</evidence>
<dbReference type="GO" id="GO:0005886">
    <property type="term" value="C:plasma membrane"/>
    <property type="evidence" value="ECO:0007669"/>
    <property type="project" value="UniProtKB-SubCell"/>
</dbReference>
<evidence type="ECO:0008006" key="8">
    <source>
        <dbReference type="Google" id="ProtNLM"/>
    </source>
</evidence>
<evidence type="ECO:0000256" key="1">
    <source>
        <dbReference type="ARBA" id="ARBA00004651"/>
    </source>
</evidence>
<dbReference type="Pfam" id="PF03626">
    <property type="entry name" value="COX4_pro"/>
    <property type="match status" value="1"/>
</dbReference>
<evidence type="ECO:0000256" key="6">
    <source>
        <dbReference type="SAM" id="Phobius"/>
    </source>
</evidence>
<feature type="transmembrane region" description="Helical" evidence="6">
    <location>
        <begin position="73"/>
        <end position="91"/>
    </location>
</feature>
<dbReference type="EMBL" id="UOEJ01000123">
    <property type="protein sequence ID" value="VAV99809.1"/>
    <property type="molecule type" value="Genomic_DNA"/>
</dbReference>
<dbReference type="AlphaFoldDB" id="A0A3B0S6C8"/>
<dbReference type="InterPro" id="IPR005171">
    <property type="entry name" value="Cyt_c_oxidase_su4_prok"/>
</dbReference>
<evidence type="ECO:0000256" key="3">
    <source>
        <dbReference type="ARBA" id="ARBA00022692"/>
    </source>
</evidence>
<reference evidence="7" key="1">
    <citation type="submission" date="2018-06" db="EMBL/GenBank/DDBJ databases">
        <authorList>
            <person name="Zhirakovskaya E."/>
        </authorList>
    </citation>
    <scope>NUCLEOTIDE SEQUENCE</scope>
</reference>
<keyword evidence="2" id="KW-1003">Cell membrane</keyword>
<gene>
    <name evidence="7" type="ORF">MNBD_ALPHA01-1449</name>
</gene>
<evidence type="ECO:0000256" key="4">
    <source>
        <dbReference type="ARBA" id="ARBA00022989"/>
    </source>
</evidence>
<keyword evidence="5 6" id="KW-0472">Membrane</keyword>
<keyword evidence="4 6" id="KW-1133">Transmembrane helix</keyword>
<evidence type="ECO:0000313" key="7">
    <source>
        <dbReference type="EMBL" id="VAV99809.1"/>
    </source>
</evidence>
<protein>
    <recommendedName>
        <fullName evidence="8">Cytochrome C oxidase subunit IV</fullName>
    </recommendedName>
</protein>
<evidence type="ECO:0000256" key="5">
    <source>
        <dbReference type="ARBA" id="ARBA00023136"/>
    </source>
</evidence>
<sequence>MKFRNPSTKTLITCWLALMLLTIGTMITGRVTSEVALSNILIISLGFITWFKSMLILRYYLNLASASRGWNKAFNSYLFVVLGIIMVIFLLT</sequence>
<keyword evidence="3 6" id="KW-0812">Transmembrane</keyword>
<proteinExistence type="predicted"/>